<dbReference type="AlphaFoldDB" id="A0A944DL99"/>
<comment type="caution">
    <text evidence="4">The sequence shown here is derived from an EMBL/GenBank/DDBJ whole genome shotgun (WGS) entry which is preliminary data.</text>
</comment>
<keyword evidence="2" id="KW-0229">DNA integration</keyword>
<evidence type="ECO:0000313" key="4">
    <source>
        <dbReference type="EMBL" id="MBT2327830.1"/>
    </source>
</evidence>
<dbReference type="InterPro" id="IPR050808">
    <property type="entry name" value="Phage_Integrase"/>
</dbReference>
<organism evidence="4 5">
    <name type="scientific">Pseudomonas fluorescens</name>
    <dbReference type="NCBI Taxonomy" id="294"/>
    <lineage>
        <taxon>Bacteria</taxon>
        <taxon>Pseudomonadati</taxon>
        <taxon>Pseudomonadota</taxon>
        <taxon>Gammaproteobacteria</taxon>
        <taxon>Pseudomonadales</taxon>
        <taxon>Pseudomonadaceae</taxon>
        <taxon>Pseudomonas</taxon>
    </lineage>
</organism>
<feature type="domain" description="Integrase DNA-binding" evidence="3">
    <location>
        <begin position="3"/>
        <end position="85"/>
    </location>
</feature>
<dbReference type="RefSeq" id="WP_214917192.1">
    <property type="nucleotide sequence ID" value="NZ_JAGGNX010000019.1"/>
</dbReference>
<accession>A0A944DL99</accession>
<dbReference type="PANTHER" id="PTHR30629">
    <property type="entry name" value="PROPHAGE INTEGRASE"/>
    <property type="match status" value="1"/>
</dbReference>
<dbReference type="InterPro" id="IPR038488">
    <property type="entry name" value="Integrase_DNA-bd_sf"/>
</dbReference>
<dbReference type="Pfam" id="PF13356">
    <property type="entry name" value="Arm-DNA-bind_3"/>
    <property type="match status" value="1"/>
</dbReference>
<evidence type="ECO:0000256" key="1">
    <source>
        <dbReference type="ARBA" id="ARBA00008857"/>
    </source>
</evidence>
<dbReference type="InterPro" id="IPR025166">
    <property type="entry name" value="Integrase_DNA_bind_dom"/>
</dbReference>
<sequence length="101" mass="11576">MALSEMSIRHARVTGSDYTLCDSDGLTLNVTASGGKVWLFRYYWAGKRKRMSLGFYPQIPLKEARTRRDDARVLVAQGINPYEHANNSQMAQRDGAFEFWQ</sequence>
<dbReference type="Gene3D" id="3.30.160.390">
    <property type="entry name" value="Integrase, DNA-binding domain"/>
    <property type="match status" value="1"/>
</dbReference>
<dbReference type="EMBL" id="JAGGOB010000008">
    <property type="protein sequence ID" value="MBT2327830.1"/>
    <property type="molecule type" value="Genomic_DNA"/>
</dbReference>
<proteinExistence type="inferred from homology"/>
<evidence type="ECO:0000259" key="3">
    <source>
        <dbReference type="Pfam" id="PF13356"/>
    </source>
</evidence>
<name>A0A944DL99_PSEFL</name>
<dbReference type="GO" id="GO:0015074">
    <property type="term" value="P:DNA integration"/>
    <property type="evidence" value="ECO:0007669"/>
    <property type="project" value="UniProtKB-KW"/>
</dbReference>
<evidence type="ECO:0000256" key="2">
    <source>
        <dbReference type="ARBA" id="ARBA00022908"/>
    </source>
</evidence>
<evidence type="ECO:0000313" key="5">
    <source>
        <dbReference type="Proteomes" id="UP000692896"/>
    </source>
</evidence>
<gene>
    <name evidence="4" type="ORF">J7E47_03770</name>
</gene>
<dbReference type="Proteomes" id="UP000692896">
    <property type="component" value="Unassembled WGS sequence"/>
</dbReference>
<dbReference type="PANTHER" id="PTHR30629:SF2">
    <property type="entry name" value="PROPHAGE INTEGRASE INTS-RELATED"/>
    <property type="match status" value="1"/>
</dbReference>
<reference evidence="4" key="1">
    <citation type="submission" date="2021-03" db="EMBL/GenBank/DDBJ databases">
        <title>Genomic analysis provides insights into the functional capacity of soil bacteria communities inhabiting an altitudinal gradient in the Atacama Desert.</title>
        <authorList>
            <person name="Gonzalez M."/>
            <person name="Maldonado J."/>
            <person name="Maza F."/>
            <person name="Hodar C."/>
            <person name="Cortes M."/>
            <person name="Palma R."/>
            <person name="Andreani C."/>
            <person name="Gaete A."/>
            <person name="Vasquez-Dean J."/>
            <person name="Acuna V."/>
            <person name="Aguado M."/>
            <person name="Mandakovic D."/>
            <person name="Latorre M."/>
            <person name="Orellana A."/>
            <person name="Gutierrez R."/>
            <person name="Montecino M."/>
            <person name="Allende M."/>
            <person name="Maass A."/>
            <person name="Cambiazo V."/>
        </authorList>
    </citation>
    <scope>NUCLEOTIDE SEQUENCE</scope>
    <source>
        <strain evidence="4">ISL-25</strain>
    </source>
</reference>
<comment type="similarity">
    <text evidence="1">Belongs to the 'phage' integrase family.</text>
</comment>
<protein>
    <submittedName>
        <fullName evidence="4">DUF4102 domain-containing protein</fullName>
    </submittedName>
</protein>